<dbReference type="InterPro" id="IPR010414">
    <property type="entry name" value="FRG1"/>
</dbReference>
<keyword evidence="6" id="KW-0539">Nucleus</keyword>
<name>A0A132AEZ3_SARSC</name>
<evidence type="ECO:0000313" key="10">
    <source>
        <dbReference type="EMBL" id="KPM08990.1"/>
    </source>
</evidence>
<evidence type="ECO:0000256" key="4">
    <source>
        <dbReference type="ARBA" id="ARBA00022490"/>
    </source>
</evidence>
<sequence length="619" mass="68224">MWSGTVGLVNGQYKYLTAETFGHKINANGVALKKKQLWSIEPFPLGLVKCNGAASNVSSSNGSSASRSSQSSLSPQNSVDEMDELENVAIKSHLNCYLAVDSYGNVTCDSQELHDGCRFTITICAMTQEGQDEDQISWAFRNVSRGYFLGVSNDSGSIVCNAKMPQSKAELWHVHLVPARGATMFALRSLGRKRYARIIGPESERSFINNGNNQEQIQIDATNAWGPETLFQFKYFDNGNYALIPASSCSKSLKYIAYEGTCVESVGDSIASKPISNGHLNGSLTANQSKSNASVPKDCLFTIEYHGGFIAFRDRTGRYLAATGRQAVLKTRATAVGKDELFAFEPAPLQVAFRATFNNKWISIKQGVDLSANQNEITKDETFQMEFDNEMDCWYLSTRDGRYWSPGAASTIQIDQSFNKSNKTSDRGGFRLVWNKDDGTCSLNSIDRDQKQSRPLCARKSGQLYTANGSEPIKFYMKFLNRTNISLRALNSSGFVGIKGQGSYKLESNKTTPDLFSIEYANSENISISRDDRDLIDSSFDCCYLKLTSNGKYLQTIDGQMLAADAPSMACAQAFQLELRSGSYLAIRANDSNAYLNLTSNGGIVLANCNDDKATLWEF</sequence>
<dbReference type="VEuPathDB" id="VectorBase:SSCA000652"/>
<keyword evidence="4" id="KW-0963">Cytoplasm</keyword>
<keyword evidence="12" id="KW-1185">Reference proteome</keyword>
<comment type="similarity">
    <text evidence="3">Belongs to the FRG1 family.</text>
</comment>
<dbReference type="GO" id="GO:0055120">
    <property type="term" value="C:striated muscle dense body"/>
    <property type="evidence" value="ECO:0007669"/>
    <property type="project" value="TreeGrafter"/>
</dbReference>
<dbReference type="SUPFAM" id="SSF50405">
    <property type="entry name" value="Actin-crosslinking proteins"/>
    <property type="match status" value="3"/>
</dbReference>
<evidence type="ECO:0000256" key="7">
    <source>
        <dbReference type="SAM" id="MobiDB-lite"/>
    </source>
</evidence>
<dbReference type="OrthoDB" id="10259868at2759"/>
<reference evidence="12" key="2">
    <citation type="journal article" date="2020" name="PLoS Negl. Trop. Dis.">
        <title>High-quality nuclear genome for Sarcoptes scabiei-A critical resource for a neglected parasite.</title>
        <authorList>
            <person name="Korhonen P.K."/>
            <person name="Gasser R.B."/>
            <person name="Ma G."/>
            <person name="Wang T."/>
            <person name="Stroehlein A.J."/>
            <person name="Young N.D."/>
            <person name="Ang C.S."/>
            <person name="Fernando D.D."/>
            <person name="Lu H.C."/>
            <person name="Taylor S."/>
            <person name="Reynolds S.L."/>
            <person name="Mofiz E."/>
            <person name="Najaraj S.H."/>
            <person name="Gowda H."/>
            <person name="Madugundu A."/>
            <person name="Renuse S."/>
            <person name="Holt D."/>
            <person name="Pandey A."/>
            <person name="Papenfuss A.T."/>
            <person name="Fischer K."/>
        </authorList>
    </citation>
    <scope>NUCLEOTIDE SEQUENCE [LARGE SCALE GENOMIC DNA]</scope>
</reference>
<evidence type="ECO:0000259" key="8">
    <source>
        <dbReference type="Pfam" id="PF06268"/>
    </source>
</evidence>
<dbReference type="GO" id="GO:0005730">
    <property type="term" value="C:nucleolus"/>
    <property type="evidence" value="ECO:0007669"/>
    <property type="project" value="UniProtKB-SubCell"/>
</dbReference>
<dbReference type="GO" id="GO:0071013">
    <property type="term" value="C:catalytic step 2 spliceosome"/>
    <property type="evidence" value="ECO:0007669"/>
    <property type="project" value="TreeGrafter"/>
</dbReference>
<gene>
    <name evidence="10" type="ORF">QR98_0075190</name>
    <name evidence="9" type="ORF">SSS_3328</name>
</gene>
<dbReference type="GO" id="GO:0030674">
    <property type="term" value="F:protein-macromolecule adaptor activity"/>
    <property type="evidence" value="ECO:0007669"/>
    <property type="project" value="InterPro"/>
</dbReference>
<dbReference type="FunFam" id="2.80.10.50:FF:000008">
    <property type="entry name" value="Fascin"/>
    <property type="match status" value="1"/>
</dbReference>
<dbReference type="Gene3D" id="2.80.10.50">
    <property type="match status" value="5"/>
</dbReference>
<evidence type="ECO:0000313" key="12">
    <source>
        <dbReference type="Proteomes" id="UP000070412"/>
    </source>
</evidence>
<dbReference type="AlphaFoldDB" id="A0A132AEZ3"/>
<dbReference type="EnsemblMetazoa" id="SSS_3328s_mrna">
    <property type="protein sequence ID" value="KAF7492327.1"/>
    <property type="gene ID" value="SSS_3328"/>
</dbReference>
<keyword evidence="5" id="KW-0009">Actin-binding</keyword>
<evidence type="ECO:0000256" key="2">
    <source>
        <dbReference type="ARBA" id="ARBA00004604"/>
    </source>
</evidence>
<reference evidence="9" key="3">
    <citation type="submission" date="2020-01" db="EMBL/GenBank/DDBJ databases">
        <authorList>
            <person name="Korhonen P.K.K."/>
            <person name="Guangxu M.G."/>
            <person name="Wang T.W."/>
            <person name="Stroehlein A.J.S."/>
            <person name="Young N.D."/>
            <person name="Ang C.-S.A."/>
            <person name="Fernando D.W.F."/>
            <person name="Lu H.L."/>
            <person name="Taylor S.T."/>
            <person name="Ehtesham M.E.M."/>
            <person name="Najaraj S.H.N."/>
            <person name="Harsha G.H.G."/>
            <person name="Madugundu A.M."/>
            <person name="Renuse S.R."/>
            <person name="Holt D.H."/>
            <person name="Pandey A.P."/>
            <person name="Papenfuss A.P."/>
            <person name="Gasser R.B.G."/>
            <person name="Fischer K.F."/>
        </authorList>
    </citation>
    <scope>NUCLEOTIDE SEQUENCE</scope>
    <source>
        <strain evidence="9">SSS_KF_BRIS2020</strain>
    </source>
</reference>
<reference evidence="10 13" key="1">
    <citation type="journal article" date="2015" name="Parasit. Vectors">
        <title>Draft genome of the scabies mite.</title>
        <authorList>
            <person name="Rider S.D.Jr."/>
            <person name="Morgan M.S."/>
            <person name="Arlian L.G."/>
        </authorList>
    </citation>
    <scope>NUCLEOTIDE SEQUENCE [LARGE SCALE GENOMIC DNA]</scope>
    <source>
        <strain evidence="10">Arlian Lab</strain>
    </source>
</reference>
<comment type="subcellular location">
    <subcellularLocation>
        <location evidence="1">Cytoplasm</location>
    </subcellularLocation>
    <subcellularLocation>
        <location evidence="2">Nucleus</location>
        <location evidence="2">Nucleolus</location>
    </subcellularLocation>
</comment>
<evidence type="ECO:0000313" key="13">
    <source>
        <dbReference type="Proteomes" id="UP000616769"/>
    </source>
</evidence>
<feature type="domain" description="Fascin-like" evidence="8">
    <location>
        <begin position="87"/>
        <end position="174"/>
    </location>
</feature>
<feature type="domain" description="Fascin-like" evidence="8">
    <location>
        <begin position="294"/>
        <end position="343"/>
    </location>
</feature>
<proteinExistence type="inferred from homology"/>
<dbReference type="CDD" id="cd23337">
    <property type="entry name" value="beta-trefoil_FSCN_rpt4"/>
    <property type="match status" value="1"/>
</dbReference>
<dbReference type="EMBL" id="WVUK01000056">
    <property type="protein sequence ID" value="KAF7492327.1"/>
    <property type="molecule type" value="Genomic_DNA"/>
</dbReference>
<evidence type="ECO:0000313" key="9">
    <source>
        <dbReference type="EMBL" id="KAF7492327.1"/>
    </source>
</evidence>
<feature type="region of interest" description="Disordered" evidence="7">
    <location>
        <begin position="59"/>
        <end position="78"/>
    </location>
</feature>
<protein>
    <submittedName>
        <fullName evidence="9">Protein singed</fullName>
    </submittedName>
    <submittedName>
        <fullName evidence="10">Singed-like protein</fullName>
    </submittedName>
</protein>
<evidence type="ECO:0000313" key="11">
    <source>
        <dbReference type="EnsemblMetazoa" id="KAF7492327.1"/>
    </source>
</evidence>
<dbReference type="InterPro" id="IPR008999">
    <property type="entry name" value="Actin-crosslinking"/>
</dbReference>
<evidence type="ECO:0000256" key="5">
    <source>
        <dbReference type="ARBA" id="ARBA00023203"/>
    </source>
</evidence>
<dbReference type="CDD" id="cd23336">
    <property type="entry name" value="beta-trefoil_FSCN_rpt3"/>
    <property type="match status" value="1"/>
</dbReference>
<evidence type="ECO:0000256" key="3">
    <source>
        <dbReference type="ARBA" id="ARBA00010878"/>
    </source>
</evidence>
<dbReference type="Proteomes" id="UP000616769">
    <property type="component" value="Unassembled WGS sequence"/>
</dbReference>
<organism evidence="10 13">
    <name type="scientific">Sarcoptes scabiei</name>
    <name type="common">Itch mite</name>
    <name type="synonym">Acarus scabiei</name>
    <dbReference type="NCBI Taxonomy" id="52283"/>
    <lineage>
        <taxon>Eukaryota</taxon>
        <taxon>Metazoa</taxon>
        <taxon>Ecdysozoa</taxon>
        <taxon>Arthropoda</taxon>
        <taxon>Chelicerata</taxon>
        <taxon>Arachnida</taxon>
        <taxon>Acari</taxon>
        <taxon>Acariformes</taxon>
        <taxon>Sarcoptiformes</taxon>
        <taxon>Astigmata</taxon>
        <taxon>Psoroptidia</taxon>
        <taxon>Sarcoptoidea</taxon>
        <taxon>Sarcoptidae</taxon>
        <taxon>Sarcoptinae</taxon>
        <taxon>Sarcoptes</taxon>
    </lineage>
</organism>
<feature type="domain" description="Fascin-like" evidence="8">
    <location>
        <begin position="359"/>
        <end position="435"/>
    </location>
</feature>
<accession>A0A132AEZ3</accession>
<dbReference type="CDD" id="cd23351">
    <property type="entry name" value="beta-trefoil_singed_rpt2"/>
    <property type="match status" value="1"/>
</dbReference>
<dbReference type="PANTHER" id="PTHR12928">
    <property type="entry name" value="FRG1 PROTEIN"/>
    <property type="match status" value="1"/>
</dbReference>
<evidence type="ECO:0000256" key="1">
    <source>
        <dbReference type="ARBA" id="ARBA00004496"/>
    </source>
</evidence>
<dbReference type="Proteomes" id="UP000070412">
    <property type="component" value="Unassembled WGS sequence"/>
</dbReference>
<dbReference type="EMBL" id="JXLN01012983">
    <property type="protein sequence ID" value="KPM08990.1"/>
    <property type="molecule type" value="Genomic_DNA"/>
</dbReference>
<dbReference type="OMA" id="ECNKAIY"/>
<dbReference type="GO" id="GO:0051015">
    <property type="term" value="F:actin filament binding"/>
    <property type="evidence" value="ECO:0007669"/>
    <property type="project" value="InterPro"/>
</dbReference>
<dbReference type="InterPro" id="IPR022768">
    <property type="entry name" value="Fascin-like_dom"/>
</dbReference>
<evidence type="ECO:0000256" key="6">
    <source>
        <dbReference type="ARBA" id="ARBA00023242"/>
    </source>
</evidence>
<dbReference type="Pfam" id="PF06268">
    <property type="entry name" value="Fascin"/>
    <property type="match status" value="3"/>
</dbReference>
<dbReference type="PANTHER" id="PTHR12928:SF0">
    <property type="entry name" value="FSHD REGION GENE 1"/>
    <property type="match status" value="1"/>
</dbReference>
<reference evidence="11" key="4">
    <citation type="submission" date="2022-06" db="UniProtKB">
        <authorList>
            <consortium name="EnsemblMetazoa"/>
        </authorList>
    </citation>
    <scope>IDENTIFICATION</scope>
</reference>